<sequence length="56" mass="6566">MYGLLLILLVLNNMKKKALHSTFMVENVLQYTLKMLYPSSLCLFKNKRMLFVDVTP</sequence>
<dbReference type="EMBL" id="GGEC01054995">
    <property type="protein sequence ID" value="MBX35479.1"/>
    <property type="molecule type" value="Transcribed_RNA"/>
</dbReference>
<proteinExistence type="predicted"/>
<name>A0A2P2MZ54_RHIMU</name>
<protein>
    <submittedName>
        <fullName evidence="2">Uncharacterized protein</fullName>
    </submittedName>
</protein>
<feature type="chain" id="PRO_5015179264" evidence="1">
    <location>
        <begin position="21"/>
        <end position="56"/>
    </location>
</feature>
<dbReference type="AlphaFoldDB" id="A0A2P2MZ54"/>
<accession>A0A2P2MZ54</accession>
<evidence type="ECO:0000313" key="2">
    <source>
        <dbReference type="EMBL" id="MBX35479.1"/>
    </source>
</evidence>
<feature type="signal peptide" evidence="1">
    <location>
        <begin position="1"/>
        <end position="20"/>
    </location>
</feature>
<keyword evidence="1" id="KW-0732">Signal</keyword>
<evidence type="ECO:0000256" key="1">
    <source>
        <dbReference type="SAM" id="SignalP"/>
    </source>
</evidence>
<organism evidence="2">
    <name type="scientific">Rhizophora mucronata</name>
    <name type="common">Asiatic mangrove</name>
    <dbReference type="NCBI Taxonomy" id="61149"/>
    <lineage>
        <taxon>Eukaryota</taxon>
        <taxon>Viridiplantae</taxon>
        <taxon>Streptophyta</taxon>
        <taxon>Embryophyta</taxon>
        <taxon>Tracheophyta</taxon>
        <taxon>Spermatophyta</taxon>
        <taxon>Magnoliopsida</taxon>
        <taxon>eudicotyledons</taxon>
        <taxon>Gunneridae</taxon>
        <taxon>Pentapetalae</taxon>
        <taxon>rosids</taxon>
        <taxon>fabids</taxon>
        <taxon>Malpighiales</taxon>
        <taxon>Rhizophoraceae</taxon>
        <taxon>Rhizophora</taxon>
    </lineage>
</organism>
<reference evidence="2" key="1">
    <citation type="submission" date="2018-02" db="EMBL/GenBank/DDBJ databases">
        <title>Rhizophora mucronata_Transcriptome.</title>
        <authorList>
            <person name="Meera S.P."/>
            <person name="Sreeshan A."/>
            <person name="Augustine A."/>
        </authorList>
    </citation>
    <scope>NUCLEOTIDE SEQUENCE</scope>
    <source>
        <tissue evidence="2">Leaf</tissue>
    </source>
</reference>